<gene>
    <name evidence="1" type="ORF">ONZ51_g9793</name>
</gene>
<accession>A0AAD7X9H1</accession>
<sequence>MLNLRRLYFFDTPDSSDPGVQSFSAVMFRRFTSNMIGNLGATLRTEVSVAGYEGGRDPDTVDGASVDWIGGAGVACVGEWDDEPVAYCDDPFAAGIQKLEDHARIER</sequence>
<name>A0AAD7X9H1_9APHY</name>
<proteinExistence type="predicted"/>
<reference evidence="1" key="1">
    <citation type="submission" date="2022-11" db="EMBL/GenBank/DDBJ databases">
        <title>Genome Sequence of Cubamyces cubensis.</title>
        <authorList>
            <person name="Buettner E."/>
        </authorList>
    </citation>
    <scope>NUCLEOTIDE SEQUENCE</scope>
    <source>
        <strain evidence="1">MPL-01</strain>
    </source>
</reference>
<evidence type="ECO:0000313" key="1">
    <source>
        <dbReference type="EMBL" id="KAJ8468198.1"/>
    </source>
</evidence>
<dbReference type="Proteomes" id="UP001215151">
    <property type="component" value="Unassembled WGS sequence"/>
</dbReference>
<evidence type="ECO:0000313" key="2">
    <source>
        <dbReference type="Proteomes" id="UP001215151"/>
    </source>
</evidence>
<dbReference type="AlphaFoldDB" id="A0AAD7X9H1"/>
<comment type="caution">
    <text evidence="1">The sequence shown here is derived from an EMBL/GenBank/DDBJ whole genome shotgun (WGS) entry which is preliminary data.</text>
</comment>
<dbReference type="EMBL" id="JAPEVG010000350">
    <property type="protein sequence ID" value="KAJ8468198.1"/>
    <property type="molecule type" value="Genomic_DNA"/>
</dbReference>
<protein>
    <submittedName>
        <fullName evidence="1">Uncharacterized protein</fullName>
    </submittedName>
</protein>
<organism evidence="1 2">
    <name type="scientific">Trametes cubensis</name>
    <dbReference type="NCBI Taxonomy" id="1111947"/>
    <lineage>
        <taxon>Eukaryota</taxon>
        <taxon>Fungi</taxon>
        <taxon>Dikarya</taxon>
        <taxon>Basidiomycota</taxon>
        <taxon>Agaricomycotina</taxon>
        <taxon>Agaricomycetes</taxon>
        <taxon>Polyporales</taxon>
        <taxon>Polyporaceae</taxon>
        <taxon>Trametes</taxon>
    </lineage>
</organism>
<keyword evidence="2" id="KW-1185">Reference proteome</keyword>